<evidence type="ECO:0000256" key="1">
    <source>
        <dbReference type="PROSITE-ProRule" id="PRU00076"/>
    </source>
</evidence>
<feature type="region of interest" description="Disordered" evidence="2">
    <location>
        <begin position="172"/>
        <end position="292"/>
    </location>
</feature>
<comment type="caution">
    <text evidence="1">Lacks conserved residue(s) required for the propagation of feature annotation.</text>
</comment>
<accession>A0A7M5X2E7</accession>
<feature type="domain" description="EGF-like" evidence="4">
    <location>
        <begin position="123"/>
        <end position="162"/>
    </location>
</feature>
<organism evidence="5 6">
    <name type="scientific">Clytia hemisphaerica</name>
    <dbReference type="NCBI Taxonomy" id="252671"/>
    <lineage>
        <taxon>Eukaryota</taxon>
        <taxon>Metazoa</taxon>
        <taxon>Cnidaria</taxon>
        <taxon>Hydrozoa</taxon>
        <taxon>Hydroidolina</taxon>
        <taxon>Leptothecata</taxon>
        <taxon>Obeliida</taxon>
        <taxon>Clytiidae</taxon>
        <taxon>Clytia</taxon>
    </lineage>
</organism>
<keyword evidence="6" id="KW-1185">Reference proteome</keyword>
<keyword evidence="1" id="KW-0245">EGF-like domain</keyword>
<feature type="signal peptide" evidence="3">
    <location>
        <begin position="1"/>
        <end position="22"/>
    </location>
</feature>
<dbReference type="Gene3D" id="2.10.25.10">
    <property type="entry name" value="Laminin"/>
    <property type="match status" value="1"/>
</dbReference>
<reference evidence="5" key="1">
    <citation type="submission" date="2021-01" db="UniProtKB">
        <authorList>
            <consortium name="EnsemblMetazoa"/>
        </authorList>
    </citation>
    <scope>IDENTIFICATION</scope>
</reference>
<evidence type="ECO:0000256" key="3">
    <source>
        <dbReference type="SAM" id="SignalP"/>
    </source>
</evidence>
<evidence type="ECO:0000259" key="4">
    <source>
        <dbReference type="PROSITE" id="PS50026"/>
    </source>
</evidence>
<dbReference type="InterPro" id="IPR000742">
    <property type="entry name" value="EGF"/>
</dbReference>
<dbReference type="AlphaFoldDB" id="A0A7M5X2E7"/>
<evidence type="ECO:0000313" key="5">
    <source>
        <dbReference type="EnsemblMetazoa" id="CLYHEMP015954.1"/>
    </source>
</evidence>
<dbReference type="RefSeq" id="XP_066917321.1">
    <property type="nucleotide sequence ID" value="XM_067061220.1"/>
</dbReference>
<dbReference type="CDD" id="cd00054">
    <property type="entry name" value="EGF_CA"/>
    <property type="match status" value="1"/>
</dbReference>
<feature type="disulfide bond" evidence="1">
    <location>
        <begin position="152"/>
        <end position="161"/>
    </location>
</feature>
<dbReference type="PROSITE" id="PS00022">
    <property type="entry name" value="EGF_1"/>
    <property type="match status" value="1"/>
</dbReference>
<dbReference type="SUPFAM" id="SSF57196">
    <property type="entry name" value="EGF/Laminin"/>
    <property type="match status" value="1"/>
</dbReference>
<evidence type="ECO:0000313" key="6">
    <source>
        <dbReference type="Proteomes" id="UP000594262"/>
    </source>
</evidence>
<dbReference type="EnsemblMetazoa" id="CLYHEMT015954.1">
    <property type="protein sequence ID" value="CLYHEMP015954.1"/>
    <property type="gene ID" value="CLYHEMG015954"/>
</dbReference>
<keyword evidence="1" id="KW-1015">Disulfide bond</keyword>
<evidence type="ECO:0000256" key="2">
    <source>
        <dbReference type="SAM" id="MobiDB-lite"/>
    </source>
</evidence>
<protein>
    <recommendedName>
        <fullName evidence="4">EGF-like domain-containing protein</fullName>
    </recommendedName>
</protein>
<proteinExistence type="predicted"/>
<dbReference type="Proteomes" id="UP000594262">
    <property type="component" value="Unplaced"/>
</dbReference>
<sequence>MEPWKQWLALLVVHLTFTYISGSQTRKTEITNKAVSGTIYKIKQSSFRKALYITPNGDNHHLSSLETIEQDATPMNCGKACQDHTSCWSFMFYMTTPPTCTLLNGAIDRRKIIKNTSVLYYEIENQCNLNENLCNLGTCFPHFNNDSYTCHCPQSYTGNNCQVLDQSEAGQTSRTTTSIQASTSQTTTTSIQASTPLTTTTSIQASTPQTTTTSIQASTSQTTTTSIQASTPQTTTTSIQASTRQTSTTSIQASTSRTTTTSIQASTPQTTTTSIQASTSQTTTTSIQASTSQTTTSILAPSVSNDTPDFPTVFPEITTIPIQASSTSQITTSIKAPSASYDVPDFPTVAPSYGFLESSAITPSNVAEANPATYTTSTRDSSATITASITNNTSSTSSNLARFVNGSYYVTIDNQQVEVTSQNVHYVNNTVFIDINGELVPLPLAVVTTNHNGMLSITVDGIFIGTLSNDGNFTIAPEPIKSVENKTASHSSDIYTESATTTTTTTSKSVNITPSTALHSTQISMTTSISMDHQKAASSSTSLKAIGLVIFICSVASLFLE</sequence>
<feature type="chain" id="PRO_5029668951" description="EGF-like domain-containing protein" evidence="3">
    <location>
        <begin position="23"/>
        <end position="561"/>
    </location>
</feature>
<dbReference type="PROSITE" id="PS50026">
    <property type="entry name" value="EGF_3"/>
    <property type="match status" value="1"/>
</dbReference>
<dbReference type="InterPro" id="IPR003609">
    <property type="entry name" value="Pan_app"/>
</dbReference>
<name>A0A7M5X2E7_9CNID</name>
<dbReference type="Pfam" id="PF00024">
    <property type="entry name" value="PAN_1"/>
    <property type="match status" value="1"/>
</dbReference>
<keyword evidence="3" id="KW-0732">Signal</keyword>
<dbReference type="GeneID" id="136804616"/>